<proteinExistence type="predicted"/>
<protein>
    <submittedName>
        <fullName evidence="3">Uncharacterized protein</fullName>
    </submittedName>
</protein>
<evidence type="ECO:0000313" key="4">
    <source>
        <dbReference type="Proteomes" id="UP000708208"/>
    </source>
</evidence>
<dbReference type="AlphaFoldDB" id="A0A8J2KUW5"/>
<keyword evidence="1" id="KW-0812">Transmembrane</keyword>
<reference evidence="3" key="1">
    <citation type="submission" date="2021-06" db="EMBL/GenBank/DDBJ databases">
        <authorList>
            <person name="Hodson N. C."/>
            <person name="Mongue J. A."/>
            <person name="Jaron S. K."/>
        </authorList>
    </citation>
    <scope>NUCLEOTIDE SEQUENCE</scope>
</reference>
<keyword evidence="1" id="KW-0472">Membrane</keyword>
<accession>A0A8J2KUW5</accession>
<evidence type="ECO:0000256" key="2">
    <source>
        <dbReference type="SAM" id="SignalP"/>
    </source>
</evidence>
<gene>
    <name evidence="3" type="ORF">AFUS01_LOCUS34046</name>
</gene>
<sequence length="256" mass="29111">MKIDTSMGVHFIKLISLGSAALLQLAYVKGQREVVKVINGAHSIQKKVLREGYFCKNWWESVVSQIAVVSIAGVTVLLPPLFSIVLILFPHHSMNHIALLPPKIRSVLIIRLIFSVHEWYIMVVSYIIMVFCIIVCWSYFVNILEWLPTLSSSKSLSPGSSNVIRGLHFQSKLDTYNQLCILTSFFNYFMFEFGHIRTLSKRTPNIWRTQLFAETSREIPGVRGNPGETKKVPQSLLMRIDSLAPFGVRLICLKSK</sequence>
<feature type="signal peptide" evidence="2">
    <location>
        <begin position="1"/>
        <end position="30"/>
    </location>
</feature>
<name>A0A8J2KUW5_9HEXA</name>
<keyword evidence="2" id="KW-0732">Signal</keyword>
<dbReference type="Proteomes" id="UP000708208">
    <property type="component" value="Unassembled WGS sequence"/>
</dbReference>
<feature type="transmembrane region" description="Helical" evidence="1">
    <location>
        <begin position="66"/>
        <end position="89"/>
    </location>
</feature>
<keyword evidence="4" id="KW-1185">Reference proteome</keyword>
<organism evidence="3 4">
    <name type="scientific">Allacma fusca</name>
    <dbReference type="NCBI Taxonomy" id="39272"/>
    <lineage>
        <taxon>Eukaryota</taxon>
        <taxon>Metazoa</taxon>
        <taxon>Ecdysozoa</taxon>
        <taxon>Arthropoda</taxon>
        <taxon>Hexapoda</taxon>
        <taxon>Collembola</taxon>
        <taxon>Symphypleona</taxon>
        <taxon>Sminthuridae</taxon>
        <taxon>Allacma</taxon>
    </lineage>
</organism>
<feature type="chain" id="PRO_5035225773" evidence="2">
    <location>
        <begin position="31"/>
        <end position="256"/>
    </location>
</feature>
<feature type="transmembrane region" description="Helical" evidence="1">
    <location>
        <begin position="119"/>
        <end position="140"/>
    </location>
</feature>
<keyword evidence="1" id="KW-1133">Transmembrane helix</keyword>
<comment type="caution">
    <text evidence="3">The sequence shown here is derived from an EMBL/GenBank/DDBJ whole genome shotgun (WGS) entry which is preliminary data.</text>
</comment>
<evidence type="ECO:0000256" key="1">
    <source>
        <dbReference type="SAM" id="Phobius"/>
    </source>
</evidence>
<dbReference type="EMBL" id="CAJVCH010530796">
    <property type="protein sequence ID" value="CAG7823854.1"/>
    <property type="molecule type" value="Genomic_DNA"/>
</dbReference>
<evidence type="ECO:0000313" key="3">
    <source>
        <dbReference type="EMBL" id="CAG7823854.1"/>
    </source>
</evidence>